<proteinExistence type="predicted"/>
<dbReference type="RefSeq" id="WP_240592285.1">
    <property type="nucleotide sequence ID" value="NZ_JAKUDL010000008.1"/>
</dbReference>
<comment type="caution">
    <text evidence="2">The sequence shown here is derived from an EMBL/GenBank/DDBJ whole genome shotgun (WGS) entry which is preliminary data.</text>
</comment>
<gene>
    <name evidence="2" type="ORF">MJ923_18065</name>
</gene>
<protein>
    <submittedName>
        <fullName evidence="2">Uncharacterized protein</fullName>
    </submittedName>
</protein>
<feature type="chain" id="PRO_5042540731" evidence="1">
    <location>
        <begin position="23"/>
        <end position="133"/>
    </location>
</feature>
<accession>A0AAJ1BLP7</accession>
<evidence type="ECO:0000313" key="3">
    <source>
        <dbReference type="Proteomes" id="UP001297581"/>
    </source>
</evidence>
<sequence>MSIKKQALLALALTITAGAAQADEAEKALAGELLDCTAYYQISSEAIAAMNAPQMQAVGDRLKHSATDAYALAGKYFGEGDLEAALQAARDKQIASMAGSSSLGNLMAKYKESCKVLVANPESRLEYWQMATM</sequence>
<keyword evidence="1" id="KW-0732">Signal</keyword>
<evidence type="ECO:0000256" key="1">
    <source>
        <dbReference type="SAM" id="SignalP"/>
    </source>
</evidence>
<evidence type="ECO:0000313" key="2">
    <source>
        <dbReference type="EMBL" id="MCH4296219.1"/>
    </source>
</evidence>
<name>A0AAJ1BLP7_9GAMM</name>
<dbReference type="AlphaFoldDB" id="A0AAJ1BLP7"/>
<keyword evidence="3" id="KW-1185">Reference proteome</keyword>
<organism evidence="2 3">
    <name type="scientific">Shewanella zhuhaiensis</name>
    <dbReference type="NCBI Taxonomy" id="2919576"/>
    <lineage>
        <taxon>Bacteria</taxon>
        <taxon>Pseudomonadati</taxon>
        <taxon>Pseudomonadota</taxon>
        <taxon>Gammaproteobacteria</taxon>
        <taxon>Alteromonadales</taxon>
        <taxon>Shewanellaceae</taxon>
        <taxon>Shewanella</taxon>
    </lineage>
</organism>
<dbReference type="Proteomes" id="UP001297581">
    <property type="component" value="Unassembled WGS sequence"/>
</dbReference>
<dbReference type="EMBL" id="JAKUDL010000008">
    <property type="protein sequence ID" value="MCH4296219.1"/>
    <property type="molecule type" value="Genomic_DNA"/>
</dbReference>
<feature type="signal peptide" evidence="1">
    <location>
        <begin position="1"/>
        <end position="22"/>
    </location>
</feature>
<reference evidence="2 3" key="1">
    <citation type="submission" date="2022-02" db="EMBL/GenBank/DDBJ databases">
        <title>The genome sequence of Shewanella sp. 3B26.</title>
        <authorList>
            <person name="Du J."/>
        </authorList>
    </citation>
    <scope>NUCLEOTIDE SEQUENCE [LARGE SCALE GENOMIC DNA]</scope>
    <source>
        <strain evidence="2 3">3B26</strain>
    </source>
</reference>